<dbReference type="eggNOG" id="ENOG502S8FY">
    <property type="taxonomic scope" value="Eukaryota"/>
</dbReference>
<dbReference type="InterPro" id="IPR052266">
    <property type="entry name" value="Miro-EF-hand_domain"/>
</dbReference>
<proteinExistence type="predicted"/>
<keyword evidence="2" id="KW-0677">Repeat</keyword>
<accession>A0A177WSY3</accession>
<evidence type="ECO:0000256" key="2">
    <source>
        <dbReference type="ARBA" id="ARBA00022737"/>
    </source>
</evidence>
<dbReference type="Gene3D" id="1.10.238.10">
    <property type="entry name" value="EF-hand"/>
    <property type="match status" value="1"/>
</dbReference>
<dbReference type="InterPro" id="IPR002048">
    <property type="entry name" value="EF_hand_dom"/>
</dbReference>
<dbReference type="GO" id="GO:1903569">
    <property type="term" value="P:positive regulation of protein localization to ciliary membrane"/>
    <property type="evidence" value="ECO:0007669"/>
    <property type="project" value="TreeGrafter"/>
</dbReference>
<gene>
    <name evidence="4" type="ORF">BDEG_26395</name>
</gene>
<dbReference type="Pfam" id="PF13499">
    <property type="entry name" value="EF-hand_7"/>
    <property type="match status" value="1"/>
</dbReference>
<dbReference type="SUPFAM" id="SSF47473">
    <property type="entry name" value="EF-hand"/>
    <property type="match status" value="1"/>
</dbReference>
<dbReference type="PANTHER" id="PTHR46819">
    <property type="entry name" value="EF-HAND CALCIUM-BINDING DOMAIN-CONTAINING PROTEIN 7"/>
    <property type="match status" value="1"/>
</dbReference>
<dbReference type="OrthoDB" id="26525at2759"/>
<dbReference type="GO" id="GO:0005509">
    <property type="term" value="F:calcium ion binding"/>
    <property type="evidence" value="ECO:0007669"/>
    <property type="project" value="InterPro"/>
</dbReference>
<reference evidence="4 5" key="1">
    <citation type="submission" date="2006-10" db="EMBL/GenBank/DDBJ databases">
        <title>The Genome Sequence of Batrachochytrium dendrobatidis JEL423.</title>
        <authorList>
            <consortium name="The Broad Institute Genome Sequencing Platform"/>
            <person name="Birren B."/>
            <person name="Lander E."/>
            <person name="Galagan J."/>
            <person name="Cuomo C."/>
            <person name="Devon K."/>
            <person name="Jaffe D."/>
            <person name="Butler J."/>
            <person name="Alvarez P."/>
            <person name="Gnerre S."/>
            <person name="Grabherr M."/>
            <person name="Kleber M."/>
            <person name="Mauceli E."/>
            <person name="Brockman W."/>
            <person name="Young S."/>
            <person name="LaButti K."/>
            <person name="Sykes S."/>
            <person name="DeCaprio D."/>
            <person name="Crawford M."/>
            <person name="Koehrsen M."/>
            <person name="Engels R."/>
            <person name="Montgomery P."/>
            <person name="Pearson M."/>
            <person name="Howarth C."/>
            <person name="Larson L."/>
            <person name="White J."/>
            <person name="O'Leary S."/>
            <person name="Kodira C."/>
            <person name="Zeng Q."/>
            <person name="Yandava C."/>
            <person name="Alvarado L."/>
            <person name="Longcore J."/>
            <person name="James T."/>
        </authorList>
    </citation>
    <scope>NUCLEOTIDE SEQUENCE [LARGE SCALE GENOMIC DNA]</scope>
    <source>
        <strain evidence="4 5">JEL423</strain>
    </source>
</reference>
<evidence type="ECO:0000313" key="4">
    <source>
        <dbReference type="EMBL" id="OAJ43012.1"/>
    </source>
</evidence>
<sequence length="114" mass="13223">MVAQKQPLLDEEDAFTPLALQALTEIFQRFDLDNDGVFSQQEIDAFAIASNGKKFDDATLEEIRQYFDIDTSNQLTLKGFLEMFQMQTLGEQEETWRDLAKHGYDEQLRRTVIP</sequence>
<name>A0A177WSY3_BATDL</name>
<dbReference type="GO" id="GO:0060170">
    <property type="term" value="C:ciliary membrane"/>
    <property type="evidence" value="ECO:0007669"/>
    <property type="project" value="TreeGrafter"/>
</dbReference>
<organism evidence="4 5">
    <name type="scientific">Batrachochytrium dendrobatidis (strain JEL423)</name>
    <dbReference type="NCBI Taxonomy" id="403673"/>
    <lineage>
        <taxon>Eukaryota</taxon>
        <taxon>Fungi</taxon>
        <taxon>Fungi incertae sedis</taxon>
        <taxon>Chytridiomycota</taxon>
        <taxon>Chytridiomycota incertae sedis</taxon>
        <taxon>Chytridiomycetes</taxon>
        <taxon>Rhizophydiales</taxon>
        <taxon>Rhizophydiales incertae sedis</taxon>
        <taxon>Batrachochytrium</taxon>
    </lineage>
</organism>
<dbReference type="Proteomes" id="UP000077115">
    <property type="component" value="Unassembled WGS sequence"/>
</dbReference>
<dbReference type="VEuPathDB" id="FungiDB:BDEG_26395"/>
<keyword evidence="1" id="KW-0479">Metal-binding</keyword>
<dbReference type="PROSITE" id="PS50222">
    <property type="entry name" value="EF_HAND_2"/>
    <property type="match status" value="1"/>
</dbReference>
<feature type="domain" description="EF-hand" evidence="3">
    <location>
        <begin position="18"/>
        <end position="53"/>
    </location>
</feature>
<evidence type="ECO:0000259" key="3">
    <source>
        <dbReference type="PROSITE" id="PS50222"/>
    </source>
</evidence>
<dbReference type="InterPro" id="IPR011992">
    <property type="entry name" value="EF-hand-dom_pair"/>
</dbReference>
<dbReference type="STRING" id="403673.A0A177WSY3"/>
<dbReference type="EMBL" id="DS022309">
    <property type="protein sequence ID" value="OAJ43012.1"/>
    <property type="molecule type" value="Genomic_DNA"/>
</dbReference>
<dbReference type="PANTHER" id="PTHR46819:SF1">
    <property type="entry name" value="EF-HAND CALCIUM-BINDING DOMAIN-CONTAINING PROTEIN 7"/>
    <property type="match status" value="1"/>
</dbReference>
<dbReference type="GO" id="GO:0098797">
    <property type="term" value="C:plasma membrane protein complex"/>
    <property type="evidence" value="ECO:0007669"/>
    <property type="project" value="TreeGrafter"/>
</dbReference>
<reference evidence="4 5" key="2">
    <citation type="submission" date="2016-05" db="EMBL/GenBank/DDBJ databases">
        <title>Lineage-specific infection strategies underlie the spectrum of fungal disease in amphibians.</title>
        <authorList>
            <person name="Cuomo C.A."/>
            <person name="Farrer R.A."/>
            <person name="James T."/>
            <person name="Longcore J."/>
            <person name="Birren B."/>
        </authorList>
    </citation>
    <scope>NUCLEOTIDE SEQUENCE [LARGE SCALE GENOMIC DNA]</scope>
    <source>
        <strain evidence="4 5">JEL423</strain>
    </source>
</reference>
<protein>
    <recommendedName>
        <fullName evidence="3">EF-hand domain-containing protein</fullName>
    </recommendedName>
</protein>
<evidence type="ECO:0000256" key="1">
    <source>
        <dbReference type="ARBA" id="ARBA00022723"/>
    </source>
</evidence>
<evidence type="ECO:0000313" key="5">
    <source>
        <dbReference type="Proteomes" id="UP000077115"/>
    </source>
</evidence>
<dbReference type="AlphaFoldDB" id="A0A177WSY3"/>